<evidence type="ECO:0000313" key="3">
    <source>
        <dbReference type="Proteomes" id="UP001596407"/>
    </source>
</evidence>
<dbReference type="EMBL" id="JBHSZH010000005">
    <property type="protein sequence ID" value="MFC7081852.1"/>
    <property type="molecule type" value="Genomic_DNA"/>
</dbReference>
<dbReference type="Proteomes" id="UP001596407">
    <property type="component" value="Unassembled WGS sequence"/>
</dbReference>
<evidence type="ECO:0000256" key="1">
    <source>
        <dbReference type="SAM" id="MobiDB-lite"/>
    </source>
</evidence>
<comment type="caution">
    <text evidence="2">The sequence shown here is derived from an EMBL/GenBank/DDBJ whole genome shotgun (WGS) entry which is preliminary data.</text>
</comment>
<evidence type="ECO:0000313" key="2">
    <source>
        <dbReference type="EMBL" id="MFC7081852.1"/>
    </source>
</evidence>
<gene>
    <name evidence="2" type="ORF">ACFQJ6_18885</name>
</gene>
<dbReference type="AlphaFoldDB" id="A0ABD5WMV7"/>
<dbReference type="RefSeq" id="WP_382210177.1">
    <property type="nucleotide sequence ID" value="NZ_JBHSZH010000005.1"/>
</dbReference>
<proteinExistence type="predicted"/>
<accession>A0ABD5WMV7</accession>
<reference evidence="2 3" key="1">
    <citation type="journal article" date="2019" name="Int. J. Syst. Evol. Microbiol.">
        <title>The Global Catalogue of Microorganisms (GCM) 10K type strain sequencing project: providing services to taxonomists for standard genome sequencing and annotation.</title>
        <authorList>
            <consortium name="The Broad Institute Genomics Platform"/>
            <consortium name="The Broad Institute Genome Sequencing Center for Infectious Disease"/>
            <person name="Wu L."/>
            <person name="Ma J."/>
        </authorList>
    </citation>
    <scope>NUCLEOTIDE SEQUENCE [LARGE SCALE GENOMIC DNA]</scope>
    <source>
        <strain evidence="2 3">DT72</strain>
    </source>
</reference>
<keyword evidence="3" id="KW-1185">Reference proteome</keyword>
<name>A0ABD5WMV7_9EURY</name>
<protein>
    <submittedName>
        <fullName evidence="2">Uncharacterized protein</fullName>
    </submittedName>
</protein>
<organism evidence="2 3">
    <name type="scientific">Halorussus caseinilyticus</name>
    <dbReference type="NCBI Taxonomy" id="3034025"/>
    <lineage>
        <taxon>Archaea</taxon>
        <taxon>Methanobacteriati</taxon>
        <taxon>Methanobacteriota</taxon>
        <taxon>Stenosarchaea group</taxon>
        <taxon>Halobacteria</taxon>
        <taxon>Halobacteriales</taxon>
        <taxon>Haladaptataceae</taxon>
        <taxon>Halorussus</taxon>
    </lineage>
</organism>
<feature type="region of interest" description="Disordered" evidence="1">
    <location>
        <begin position="1"/>
        <end position="30"/>
    </location>
</feature>
<sequence>MFLDDVPRRSELPELAFGERGQSDRDRLPQDINISVDSELDYWLDEIDRERERTLVLFEESCYEEMGGLTSAKVSTEGVDWGVVPSEDVEEATLESVGRCQNWAMNQCKPRLQDRYFADRS</sequence>
<feature type="compositionally biased region" description="Basic and acidic residues" evidence="1">
    <location>
        <begin position="1"/>
        <end position="12"/>
    </location>
</feature>